<keyword evidence="2" id="KW-0808">Transferase</keyword>
<evidence type="ECO:0000256" key="1">
    <source>
        <dbReference type="ARBA" id="ARBA00022603"/>
    </source>
</evidence>
<reference evidence="4" key="1">
    <citation type="submission" date="2018-05" db="EMBL/GenBank/DDBJ databases">
        <authorList>
            <person name="Lanie J.A."/>
            <person name="Ng W.-L."/>
            <person name="Kazmierczak K.M."/>
            <person name="Andrzejewski T.M."/>
            <person name="Davidsen T.M."/>
            <person name="Wayne K.J."/>
            <person name="Tettelin H."/>
            <person name="Glass J.I."/>
            <person name="Rusch D."/>
            <person name="Podicherti R."/>
            <person name="Tsui H.-C.T."/>
            <person name="Winkler M.E."/>
        </authorList>
    </citation>
    <scope>NUCLEOTIDE SEQUENCE</scope>
</reference>
<keyword evidence="3" id="KW-0949">S-adenosyl-L-methionine</keyword>
<dbReference type="InterPro" id="IPR029063">
    <property type="entry name" value="SAM-dependent_MTases_sf"/>
</dbReference>
<organism evidence="4">
    <name type="scientific">marine metagenome</name>
    <dbReference type="NCBI Taxonomy" id="408172"/>
    <lineage>
        <taxon>unclassified sequences</taxon>
        <taxon>metagenomes</taxon>
        <taxon>ecological metagenomes</taxon>
    </lineage>
</organism>
<dbReference type="PANTHER" id="PTHR43591">
    <property type="entry name" value="METHYLTRANSFERASE"/>
    <property type="match status" value="1"/>
</dbReference>
<dbReference type="NCBIfam" id="NF001244">
    <property type="entry name" value="PRK00216.1-5"/>
    <property type="match status" value="1"/>
</dbReference>
<dbReference type="Gene3D" id="3.40.50.150">
    <property type="entry name" value="Vaccinia Virus protein VP39"/>
    <property type="match status" value="1"/>
</dbReference>
<dbReference type="AlphaFoldDB" id="A0A381UL36"/>
<dbReference type="PROSITE" id="PS51608">
    <property type="entry name" value="SAM_MT_UBIE"/>
    <property type="match status" value="1"/>
</dbReference>
<name>A0A381UL36_9ZZZZ</name>
<dbReference type="GO" id="GO:0032259">
    <property type="term" value="P:methylation"/>
    <property type="evidence" value="ECO:0007669"/>
    <property type="project" value="UniProtKB-KW"/>
</dbReference>
<proteinExistence type="inferred from homology"/>
<evidence type="ECO:0000256" key="2">
    <source>
        <dbReference type="ARBA" id="ARBA00022679"/>
    </source>
</evidence>
<dbReference type="EMBL" id="UINC01006653">
    <property type="protein sequence ID" value="SVA28840.1"/>
    <property type="molecule type" value="Genomic_DNA"/>
</dbReference>
<accession>A0A381UL36</accession>
<dbReference type="InterPro" id="IPR004033">
    <property type="entry name" value="UbiE/COQ5_MeTrFase"/>
</dbReference>
<dbReference type="PANTHER" id="PTHR43591:SF24">
    <property type="entry name" value="2-METHOXY-6-POLYPRENYL-1,4-BENZOQUINOL METHYLASE, MITOCHONDRIAL"/>
    <property type="match status" value="1"/>
</dbReference>
<dbReference type="Pfam" id="PF01209">
    <property type="entry name" value="Ubie_methyltran"/>
    <property type="match status" value="1"/>
</dbReference>
<dbReference type="PROSITE" id="PS01183">
    <property type="entry name" value="UBIE_1"/>
    <property type="match status" value="1"/>
</dbReference>
<dbReference type="NCBIfam" id="TIGR01934">
    <property type="entry name" value="MenG_MenH_UbiE"/>
    <property type="match status" value="1"/>
</dbReference>
<keyword evidence="1" id="KW-0489">Methyltransferase</keyword>
<evidence type="ECO:0000313" key="4">
    <source>
        <dbReference type="EMBL" id="SVA28840.1"/>
    </source>
</evidence>
<dbReference type="GO" id="GO:0008425">
    <property type="term" value="F:2-methoxy-6-polyprenyl-1,4-benzoquinol methyltransferase activity"/>
    <property type="evidence" value="ECO:0007669"/>
    <property type="project" value="TreeGrafter"/>
</dbReference>
<dbReference type="CDD" id="cd02440">
    <property type="entry name" value="AdoMet_MTases"/>
    <property type="match status" value="1"/>
</dbReference>
<dbReference type="HAMAP" id="MF_01813">
    <property type="entry name" value="MenG_UbiE_methyltr"/>
    <property type="match status" value="1"/>
</dbReference>
<protein>
    <submittedName>
        <fullName evidence="4">Uncharacterized protein</fullName>
    </submittedName>
</protein>
<sequence length="244" mass="28227">MNKLNSSFGYIKVKPKEKTKLVQNVFSEVAKNYDLMNDLMSFGSHRFWKKKFVEIINPKKDEVIIDVGSGTGDIAKNILKTKFNGKLHLLDLNPQMLNIGKSTFGKNKNVYFHQGNAEDLKFKKNTFDKYTIAFCLRNITNIEKSIEEALRVLKPGGIYFCLEFSSPNSILTSQLYKQYRTRTLPWFGKLIAKNKEAYKYLSESIDLFPNQEKLKYIIEKIGFSDVSYINLFDGIVTIHKGYKI</sequence>
<evidence type="ECO:0000256" key="3">
    <source>
        <dbReference type="ARBA" id="ARBA00022691"/>
    </source>
</evidence>
<dbReference type="InterPro" id="IPR023576">
    <property type="entry name" value="UbiE/COQ5_MeTrFase_CS"/>
</dbReference>
<gene>
    <name evidence="4" type="ORF">METZ01_LOCUS81694</name>
</gene>
<dbReference type="SUPFAM" id="SSF53335">
    <property type="entry name" value="S-adenosyl-L-methionine-dependent methyltransferases"/>
    <property type="match status" value="1"/>
</dbReference>